<feature type="coiled-coil region" evidence="1">
    <location>
        <begin position="27"/>
        <end position="54"/>
    </location>
</feature>
<feature type="signal peptide" evidence="2">
    <location>
        <begin position="1"/>
        <end position="23"/>
    </location>
</feature>
<comment type="caution">
    <text evidence="3">The sequence shown here is derived from an EMBL/GenBank/DDBJ whole genome shotgun (WGS) entry which is preliminary data.</text>
</comment>
<keyword evidence="1" id="KW-0175">Coiled coil</keyword>
<evidence type="ECO:0000256" key="2">
    <source>
        <dbReference type="SAM" id="SignalP"/>
    </source>
</evidence>
<feature type="chain" id="PRO_5046352003" description="SnoaL-like domain-containing protein" evidence="2">
    <location>
        <begin position="24"/>
        <end position="201"/>
    </location>
</feature>
<accession>A0ABT8G7P9</accession>
<keyword evidence="2" id="KW-0732">Signal</keyword>
<gene>
    <name evidence="3" type="ORF">QQX09_04840</name>
</gene>
<dbReference type="EMBL" id="JAUHPW010000003">
    <property type="protein sequence ID" value="MDN4475185.1"/>
    <property type="molecule type" value="Genomic_DNA"/>
</dbReference>
<evidence type="ECO:0008006" key="5">
    <source>
        <dbReference type="Google" id="ProtNLM"/>
    </source>
</evidence>
<dbReference type="Proteomes" id="UP001172728">
    <property type="component" value="Unassembled WGS sequence"/>
</dbReference>
<sequence>MNTRIASVAIAATVVALASGCSAGGETQDLEAQLAEVTEQRDALQAELDAIDARYDKTVAVKAAVEDILADPESYGTPDEVADLLASYGTDDAVMDDDVFGAVGLRQAWYNTLSNQVDAEIETVQQWVDDDGSVSGSLWIWRGTNFAGEPFELVGINVDTHADDGTIENEWVAYPYPDEFVRVAIIGGGTPTTVTGEPFDE</sequence>
<dbReference type="SUPFAM" id="SSF54427">
    <property type="entry name" value="NTF2-like"/>
    <property type="match status" value="1"/>
</dbReference>
<name>A0ABT8G7P9_9MICO</name>
<organism evidence="3 4">
    <name type="scientific">Demequina litoralis</name>
    <dbReference type="NCBI Taxonomy" id="3051660"/>
    <lineage>
        <taxon>Bacteria</taxon>
        <taxon>Bacillati</taxon>
        <taxon>Actinomycetota</taxon>
        <taxon>Actinomycetes</taxon>
        <taxon>Micrococcales</taxon>
        <taxon>Demequinaceae</taxon>
        <taxon>Demequina</taxon>
    </lineage>
</organism>
<protein>
    <recommendedName>
        <fullName evidence="5">SnoaL-like domain-containing protein</fullName>
    </recommendedName>
</protein>
<dbReference type="RefSeq" id="WP_301131635.1">
    <property type="nucleotide sequence ID" value="NZ_JAUHPW010000003.1"/>
</dbReference>
<proteinExistence type="predicted"/>
<keyword evidence="4" id="KW-1185">Reference proteome</keyword>
<evidence type="ECO:0000313" key="4">
    <source>
        <dbReference type="Proteomes" id="UP001172728"/>
    </source>
</evidence>
<dbReference type="InterPro" id="IPR032710">
    <property type="entry name" value="NTF2-like_dom_sf"/>
</dbReference>
<dbReference type="PROSITE" id="PS51257">
    <property type="entry name" value="PROKAR_LIPOPROTEIN"/>
    <property type="match status" value="1"/>
</dbReference>
<evidence type="ECO:0000256" key="1">
    <source>
        <dbReference type="SAM" id="Coils"/>
    </source>
</evidence>
<reference evidence="3" key="1">
    <citation type="submission" date="2023-06" db="EMBL/GenBank/DDBJ databases">
        <title>Sysu t00192.</title>
        <authorList>
            <person name="Gao L."/>
            <person name="Fang B.-Z."/>
            <person name="Li W.-J."/>
        </authorList>
    </citation>
    <scope>NUCLEOTIDE SEQUENCE</scope>
    <source>
        <strain evidence="3">SYSU T00192</strain>
    </source>
</reference>
<evidence type="ECO:0000313" key="3">
    <source>
        <dbReference type="EMBL" id="MDN4475185.1"/>
    </source>
</evidence>